<dbReference type="Pfam" id="PF00581">
    <property type="entry name" value="Rhodanese"/>
    <property type="match status" value="1"/>
</dbReference>
<dbReference type="STRING" id="576131.SAMN05444486_10480"/>
<dbReference type="Gene3D" id="3.40.250.10">
    <property type="entry name" value="Rhodanese-like domain"/>
    <property type="match status" value="1"/>
</dbReference>
<dbReference type="GO" id="GO:0004792">
    <property type="term" value="F:thiosulfate-cyanide sulfurtransferase activity"/>
    <property type="evidence" value="ECO:0007669"/>
    <property type="project" value="TreeGrafter"/>
</dbReference>
<accession>A0A1H3MZE3</accession>
<dbReference type="InterPro" id="IPR036873">
    <property type="entry name" value="Rhodanese-like_dom_sf"/>
</dbReference>
<dbReference type="AlphaFoldDB" id="A0A1H3MZE3"/>
<dbReference type="SMART" id="SM00450">
    <property type="entry name" value="RHOD"/>
    <property type="match status" value="1"/>
</dbReference>
<dbReference type="PROSITE" id="PS50206">
    <property type="entry name" value="RHODANESE_3"/>
    <property type="match status" value="1"/>
</dbReference>
<dbReference type="SUPFAM" id="SSF52821">
    <property type="entry name" value="Rhodanese/Cell cycle control phosphatase"/>
    <property type="match status" value="1"/>
</dbReference>
<evidence type="ECO:0000313" key="3">
    <source>
        <dbReference type="Proteomes" id="UP000199026"/>
    </source>
</evidence>
<evidence type="ECO:0000259" key="1">
    <source>
        <dbReference type="PROSITE" id="PS50206"/>
    </source>
</evidence>
<keyword evidence="3" id="KW-1185">Reference proteome</keyword>
<dbReference type="CDD" id="cd01447">
    <property type="entry name" value="Polysulfide_ST"/>
    <property type="match status" value="1"/>
</dbReference>
<dbReference type="InterPro" id="IPR001763">
    <property type="entry name" value="Rhodanese-like_dom"/>
</dbReference>
<feature type="domain" description="Rhodanese" evidence="1">
    <location>
        <begin position="30"/>
        <end position="126"/>
    </location>
</feature>
<dbReference type="OrthoDB" id="9807812at2"/>
<protein>
    <submittedName>
        <fullName evidence="2">Rhodanese-related sulfurtransferase</fullName>
    </submittedName>
</protein>
<dbReference type="Proteomes" id="UP000199026">
    <property type="component" value="Unassembled WGS sequence"/>
</dbReference>
<keyword evidence="2" id="KW-0808">Transferase</keyword>
<dbReference type="PANTHER" id="PTHR44086:SF13">
    <property type="entry name" value="THIOSULFATE SULFURTRANSFERASE PSPE"/>
    <property type="match status" value="1"/>
</dbReference>
<evidence type="ECO:0000313" key="2">
    <source>
        <dbReference type="EMBL" id="SDY81908.1"/>
    </source>
</evidence>
<gene>
    <name evidence="2" type="ORF">SAMN05444486_10480</name>
</gene>
<reference evidence="2 3" key="1">
    <citation type="submission" date="2016-10" db="EMBL/GenBank/DDBJ databases">
        <authorList>
            <person name="de Groot N.N."/>
        </authorList>
    </citation>
    <scope>NUCLEOTIDE SEQUENCE [LARGE SCALE GENOMIC DNA]</scope>
    <source>
        <strain evidence="2 3">DSM 24677</strain>
    </source>
</reference>
<dbReference type="RefSeq" id="WP_089893958.1">
    <property type="nucleotide sequence ID" value="NZ_CALBNM010000071.1"/>
</dbReference>
<name>A0A1H3MZE3_9RHOB</name>
<dbReference type="EMBL" id="FNPR01000004">
    <property type="protein sequence ID" value="SDY81908.1"/>
    <property type="molecule type" value="Genomic_DNA"/>
</dbReference>
<dbReference type="GeneID" id="78125721"/>
<dbReference type="PANTHER" id="PTHR44086">
    <property type="entry name" value="THIOSULFATE SULFURTRANSFERASE RDL2, MITOCHONDRIAL-RELATED"/>
    <property type="match status" value="1"/>
</dbReference>
<organism evidence="2 3">
    <name type="scientific">Lentibacter algarum</name>
    <dbReference type="NCBI Taxonomy" id="576131"/>
    <lineage>
        <taxon>Bacteria</taxon>
        <taxon>Pseudomonadati</taxon>
        <taxon>Pseudomonadota</taxon>
        <taxon>Alphaproteobacteria</taxon>
        <taxon>Rhodobacterales</taxon>
        <taxon>Roseobacteraceae</taxon>
        <taxon>Lentibacter</taxon>
    </lineage>
</organism>
<sequence>MAITPVKELVMRAKEEIETLSRDEVWRLAEAGEALVVDIRDPRELEREGRFPGAMHAPRGMLEFWFDPASPYHKEAFATDKKIILFCAGAWRSALAAKALKDMGGENIAEMDGGFGAWKKDGRPVE</sequence>
<proteinExistence type="predicted"/>